<feature type="transmembrane region" description="Helical" evidence="6">
    <location>
        <begin position="447"/>
        <end position="471"/>
    </location>
</feature>
<proteinExistence type="predicted"/>
<protein>
    <recommendedName>
        <fullName evidence="9">Major facilitator superfamily (MFS) profile domain-containing protein</fullName>
    </recommendedName>
</protein>
<evidence type="ECO:0000256" key="4">
    <source>
        <dbReference type="ARBA" id="ARBA00022989"/>
    </source>
</evidence>
<dbReference type="Gene3D" id="1.20.1250.20">
    <property type="entry name" value="MFS general substrate transporter like domains"/>
    <property type="match status" value="2"/>
</dbReference>
<dbReference type="InterPro" id="IPR036259">
    <property type="entry name" value="MFS_trans_sf"/>
</dbReference>
<feature type="transmembrane region" description="Helical" evidence="6">
    <location>
        <begin position="418"/>
        <end position="441"/>
    </location>
</feature>
<reference evidence="7 8" key="1">
    <citation type="submission" date="2015-01" db="EMBL/GenBank/DDBJ databases">
        <title>The Genome Sequence of Cladophialophora immunda CBS83496.</title>
        <authorList>
            <consortium name="The Broad Institute Genomics Platform"/>
            <person name="Cuomo C."/>
            <person name="de Hoog S."/>
            <person name="Gorbushina A."/>
            <person name="Stielow B."/>
            <person name="Teixiera M."/>
            <person name="Abouelleil A."/>
            <person name="Chapman S.B."/>
            <person name="Priest M."/>
            <person name="Young S.K."/>
            <person name="Wortman J."/>
            <person name="Nusbaum C."/>
            <person name="Birren B."/>
        </authorList>
    </citation>
    <scope>NUCLEOTIDE SEQUENCE [LARGE SCALE GENOMIC DNA]</scope>
    <source>
        <strain evidence="7 8">CBS 83496</strain>
    </source>
</reference>
<feature type="transmembrane region" description="Helical" evidence="6">
    <location>
        <begin position="152"/>
        <end position="172"/>
    </location>
</feature>
<dbReference type="GO" id="GO:0022857">
    <property type="term" value="F:transmembrane transporter activity"/>
    <property type="evidence" value="ECO:0007669"/>
    <property type="project" value="InterPro"/>
</dbReference>
<feature type="transmembrane region" description="Helical" evidence="6">
    <location>
        <begin position="363"/>
        <end position="380"/>
    </location>
</feature>
<feature type="transmembrane region" description="Helical" evidence="6">
    <location>
        <begin position="330"/>
        <end position="351"/>
    </location>
</feature>
<dbReference type="OrthoDB" id="3639251at2759"/>
<feature type="transmembrane region" description="Helical" evidence="6">
    <location>
        <begin position="51"/>
        <end position="73"/>
    </location>
</feature>
<keyword evidence="3 6" id="KW-0812">Transmembrane</keyword>
<dbReference type="Pfam" id="PF07690">
    <property type="entry name" value="MFS_1"/>
    <property type="match status" value="1"/>
</dbReference>
<evidence type="ECO:0000256" key="1">
    <source>
        <dbReference type="ARBA" id="ARBA00004141"/>
    </source>
</evidence>
<accession>A0A0D1Z393</accession>
<dbReference type="Proteomes" id="UP000054466">
    <property type="component" value="Unassembled WGS sequence"/>
</dbReference>
<dbReference type="GeneID" id="27351626"/>
<dbReference type="GO" id="GO:0016020">
    <property type="term" value="C:membrane"/>
    <property type="evidence" value="ECO:0007669"/>
    <property type="project" value="UniProtKB-SubCell"/>
</dbReference>
<feature type="transmembrane region" description="Helical" evidence="6">
    <location>
        <begin position="184"/>
        <end position="203"/>
    </location>
</feature>
<evidence type="ECO:0000256" key="5">
    <source>
        <dbReference type="ARBA" id="ARBA00023136"/>
    </source>
</evidence>
<dbReference type="PANTHER" id="PTHR43791">
    <property type="entry name" value="PERMEASE-RELATED"/>
    <property type="match status" value="1"/>
</dbReference>
<feature type="transmembrane region" description="Helical" evidence="6">
    <location>
        <begin position="215"/>
        <end position="237"/>
    </location>
</feature>
<dbReference type="EMBL" id="KN847048">
    <property type="protein sequence ID" value="KIW22111.1"/>
    <property type="molecule type" value="Genomic_DNA"/>
</dbReference>
<evidence type="ECO:0000313" key="7">
    <source>
        <dbReference type="EMBL" id="KIW22111.1"/>
    </source>
</evidence>
<dbReference type="SUPFAM" id="SSF103473">
    <property type="entry name" value="MFS general substrate transporter"/>
    <property type="match status" value="1"/>
</dbReference>
<dbReference type="InterPro" id="IPR011701">
    <property type="entry name" value="MFS"/>
</dbReference>
<organism evidence="7 8">
    <name type="scientific">Cladophialophora immunda</name>
    <dbReference type="NCBI Taxonomy" id="569365"/>
    <lineage>
        <taxon>Eukaryota</taxon>
        <taxon>Fungi</taxon>
        <taxon>Dikarya</taxon>
        <taxon>Ascomycota</taxon>
        <taxon>Pezizomycotina</taxon>
        <taxon>Eurotiomycetes</taxon>
        <taxon>Chaetothyriomycetidae</taxon>
        <taxon>Chaetothyriales</taxon>
        <taxon>Herpotrichiellaceae</taxon>
        <taxon>Cladophialophora</taxon>
    </lineage>
</organism>
<evidence type="ECO:0000256" key="6">
    <source>
        <dbReference type="SAM" id="Phobius"/>
    </source>
</evidence>
<dbReference type="STRING" id="569365.A0A0D1Z393"/>
<keyword evidence="4 6" id="KW-1133">Transmembrane helix</keyword>
<keyword evidence="5 6" id="KW-0472">Membrane</keyword>
<evidence type="ECO:0000313" key="8">
    <source>
        <dbReference type="Proteomes" id="UP000054466"/>
    </source>
</evidence>
<sequence>MGSETDTWKAENVLDTIRLEDTQSAQSFEFPSAVSALHGNSKQLKRIRRRLDFRLTAMLAVLYICAFLDRANLANANIAGMGNALKLSIGNRYSVITMIFFVGYSIIEIPATMMIRKLSPTKTLPTFVLCFGVITIGQGFLQGWGELLVCRILLGLFEGAFLPGAVFVMQMYYARFEFQKRIALFYMVVIAASGLSGLLAYGIEKMDGTSSLDGWRWIFILEGVATCAVALVAYVVLVDFPDQATRTNFVTRRAFLNEDDKAALMAYIEQDRGQTASEEFGWRRMLRHLLEWECWEYASFVVINNTGLYAFNFFLPIILSQGFGYSAGRANLLTFPPFAAALPWMYIVSWFNDKFHTRGPSMVLNSVLYIVGVSIVAFLKTSSTRYGGVFLGVLGIAGNIPTQTAYQHSNMLGHSKRALTLCLMTMGGAVGGIIAGNIFRAHDAPTYTPAICTCIAIQAVQICILVKNFFYFSYCNRRADRGDMVIQGNPAFRYTL</sequence>
<dbReference type="FunFam" id="1.20.1250.20:FF:000018">
    <property type="entry name" value="MFS transporter permease"/>
    <property type="match status" value="1"/>
</dbReference>
<name>A0A0D1Z393_9EURO</name>
<dbReference type="VEuPathDB" id="FungiDB:PV07_12432"/>
<evidence type="ECO:0008006" key="9">
    <source>
        <dbReference type="Google" id="ProtNLM"/>
    </source>
</evidence>
<feature type="transmembrane region" description="Helical" evidence="6">
    <location>
        <begin position="93"/>
        <end position="111"/>
    </location>
</feature>
<feature type="transmembrane region" description="Helical" evidence="6">
    <location>
        <begin position="123"/>
        <end position="140"/>
    </location>
</feature>
<comment type="subcellular location">
    <subcellularLocation>
        <location evidence="1">Membrane</location>
        <topology evidence="1">Multi-pass membrane protein</topology>
    </subcellularLocation>
</comment>
<dbReference type="AlphaFoldDB" id="A0A0D1Z393"/>
<dbReference type="HOGENOM" id="CLU_001265_0_1_1"/>
<feature type="transmembrane region" description="Helical" evidence="6">
    <location>
        <begin position="386"/>
        <end position="406"/>
    </location>
</feature>
<keyword evidence="2" id="KW-0813">Transport</keyword>
<evidence type="ECO:0000256" key="3">
    <source>
        <dbReference type="ARBA" id="ARBA00022692"/>
    </source>
</evidence>
<dbReference type="PANTHER" id="PTHR43791:SF3">
    <property type="entry name" value="MAJOR FACILITATOR SUPERFAMILY (MFS) PROFILE DOMAIN-CONTAINING PROTEIN"/>
    <property type="match status" value="1"/>
</dbReference>
<keyword evidence="8" id="KW-1185">Reference proteome</keyword>
<dbReference type="RefSeq" id="XP_016242327.1">
    <property type="nucleotide sequence ID" value="XM_016399959.1"/>
</dbReference>
<feature type="transmembrane region" description="Helical" evidence="6">
    <location>
        <begin position="294"/>
        <end position="318"/>
    </location>
</feature>
<evidence type="ECO:0000256" key="2">
    <source>
        <dbReference type="ARBA" id="ARBA00022448"/>
    </source>
</evidence>
<gene>
    <name evidence="7" type="ORF">PV07_12432</name>
</gene>